<reference evidence="2 3" key="1">
    <citation type="journal article" date="2019" name="Int. J. Syst. Evol. Microbiol.">
        <title>The Global Catalogue of Microorganisms (GCM) 10K type strain sequencing project: providing services to taxonomists for standard genome sequencing and annotation.</title>
        <authorList>
            <consortium name="The Broad Institute Genomics Platform"/>
            <consortium name="The Broad Institute Genome Sequencing Center for Infectious Disease"/>
            <person name="Wu L."/>
            <person name="Ma J."/>
        </authorList>
    </citation>
    <scope>NUCLEOTIDE SEQUENCE [LARGE SCALE GENOMIC DNA]</scope>
    <source>
        <strain evidence="2 3">XZYJ18</strain>
    </source>
</reference>
<evidence type="ECO:0000313" key="2">
    <source>
        <dbReference type="EMBL" id="MFC4822689.1"/>
    </source>
</evidence>
<dbReference type="RefSeq" id="WP_254267785.1">
    <property type="nucleotide sequence ID" value="NZ_CP100400.1"/>
</dbReference>
<dbReference type="EMBL" id="JBHSHT010000001">
    <property type="protein sequence ID" value="MFC4822689.1"/>
    <property type="molecule type" value="Genomic_DNA"/>
</dbReference>
<dbReference type="GeneID" id="73046270"/>
<keyword evidence="1" id="KW-0812">Transmembrane</keyword>
<name>A0ABD5PWT7_9EURY</name>
<accession>A0ABD5PWT7</accession>
<evidence type="ECO:0000313" key="3">
    <source>
        <dbReference type="Proteomes" id="UP001595945"/>
    </source>
</evidence>
<organism evidence="2 3">
    <name type="scientific">Halorussus aquaticus</name>
    <dbReference type="NCBI Taxonomy" id="2953748"/>
    <lineage>
        <taxon>Archaea</taxon>
        <taxon>Methanobacteriati</taxon>
        <taxon>Methanobacteriota</taxon>
        <taxon>Stenosarchaea group</taxon>
        <taxon>Halobacteria</taxon>
        <taxon>Halobacteriales</taxon>
        <taxon>Haladaptataceae</taxon>
        <taxon>Halorussus</taxon>
    </lineage>
</organism>
<keyword evidence="3" id="KW-1185">Reference proteome</keyword>
<gene>
    <name evidence="2" type="ORF">ACFO9K_00290</name>
</gene>
<sequence length="89" mass="9947">MSDSLRTASRFLDDHWVLKWFVAPILFMATILFVLGMLVTATAGETAQLAGLFVATSFAVVTLGLVLDWVARNVVGWNLFTSNRDRERQ</sequence>
<keyword evidence="1" id="KW-1133">Transmembrane helix</keyword>
<feature type="transmembrane region" description="Helical" evidence="1">
    <location>
        <begin position="20"/>
        <end position="42"/>
    </location>
</feature>
<feature type="transmembrane region" description="Helical" evidence="1">
    <location>
        <begin position="49"/>
        <end position="71"/>
    </location>
</feature>
<dbReference type="Proteomes" id="UP001595945">
    <property type="component" value="Unassembled WGS sequence"/>
</dbReference>
<comment type="caution">
    <text evidence="2">The sequence shown here is derived from an EMBL/GenBank/DDBJ whole genome shotgun (WGS) entry which is preliminary data.</text>
</comment>
<proteinExistence type="predicted"/>
<evidence type="ECO:0000256" key="1">
    <source>
        <dbReference type="SAM" id="Phobius"/>
    </source>
</evidence>
<keyword evidence="1" id="KW-0472">Membrane</keyword>
<dbReference type="AlphaFoldDB" id="A0ABD5PWT7"/>
<protein>
    <submittedName>
        <fullName evidence="2">Uncharacterized protein</fullName>
    </submittedName>
</protein>